<comment type="caution">
    <text evidence="4">The sequence shown here is derived from an EMBL/GenBank/DDBJ whole genome shotgun (WGS) entry which is preliminary data.</text>
</comment>
<dbReference type="STRING" id="1182541.W9YKP8"/>
<evidence type="ECO:0000259" key="3">
    <source>
        <dbReference type="Pfam" id="PF12588"/>
    </source>
</evidence>
<dbReference type="PANTHER" id="PTHR10067">
    <property type="entry name" value="PHOSPHATIDYLSERINE DECARBOXYLASE"/>
    <property type="match status" value="1"/>
</dbReference>
<evidence type="ECO:0000256" key="2">
    <source>
        <dbReference type="ARBA" id="ARBA00023239"/>
    </source>
</evidence>
<name>W9YKP8_9EURO</name>
<dbReference type="Pfam" id="PF12588">
    <property type="entry name" value="PSDC"/>
    <property type="match status" value="1"/>
</dbReference>
<sequence length="447" mass="50028">MSIESHRAPFPRHRLGGWLPADRQRLIKWTRGLVKKVNDDPQPLNDALQQFKAFIEGDPTVRQLFTLMFEQVPAIPPYNQDPTGKPEIRNYDEMLAVFNLLMTQGPHWIYNTEGQKGLIGFPINAVLDWPMGTVAGYAAFLRPDINAQFKDVLDAWAKYLASPDSASVLSSDLEGWFCPEALNVMAEVASEADPSHPVTFEEAFVCDPSKPAYGYTSWDDFFTRIFREGRRPVEYPEESIVIANACESTPYRIARNVKAMDKFWIKEQPYSLKDMLGGSELTDQFVDGTVYQAFLSALSYHRWHSPVTGRVEKIMQLPGSYYAENYWEGFANPNVSVGPDPAAPNNSQGYICAIATRVAVFIQADDPTIGLMAFLAVGMAEVSSCEVFVKEGATLKKGDDLGTFHFGGSTHCLIFRPEVNVKFTPQEPFKQINVPVRSAIGFVVKPE</sequence>
<dbReference type="Pfam" id="PF02666">
    <property type="entry name" value="PS_Dcarbxylase"/>
    <property type="match status" value="1"/>
</dbReference>
<proteinExistence type="predicted"/>
<dbReference type="InterPro" id="IPR022237">
    <property type="entry name" value="PsiD-like"/>
</dbReference>
<dbReference type="InterPro" id="IPR003817">
    <property type="entry name" value="PS_Dcarbxylase"/>
</dbReference>
<evidence type="ECO:0000313" key="4">
    <source>
        <dbReference type="EMBL" id="EXJ90260.1"/>
    </source>
</evidence>
<protein>
    <submittedName>
        <fullName evidence="4">Phosphatidylserine decarboxylase</fullName>
    </submittedName>
</protein>
<keyword evidence="1" id="KW-0210">Decarboxylase</keyword>
<keyword evidence="2" id="KW-0456">Lyase</keyword>
<dbReference type="EMBL" id="AMWN01000003">
    <property type="protein sequence ID" value="EXJ90260.1"/>
    <property type="molecule type" value="Genomic_DNA"/>
</dbReference>
<evidence type="ECO:0000256" key="1">
    <source>
        <dbReference type="ARBA" id="ARBA00022793"/>
    </source>
</evidence>
<dbReference type="OrthoDB" id="5973539at2759"/>
<dbReference type="Proteomes" id="UP000019484">
    <property type="component" value="Unassembled WGS sequence"/>
</dbReference>
<dbReference type="GO" id="GO:0005739">
    <property type="term" value="C:mitochondrion"/>
    <property type="evidence" value="ECO:0007669"/>
    <property type="project" value="TreeGrafter"/>
</dbReference>
<dbReference type="GeneID" id="19158253"/>
<dbReference type="RefSeq" id="XP_007722454.1">
    <property type="nucleotide sequence ID" value="XM_007724264.1"/>
</dbReference>
<accession>W9YKP8</accession>
<dbReference type="AlphaFoldDB" id="W9YKP8"/>
<reference evidence="4 5" key="1">
    <citation type="submission" date="2013-03" db="EMBL/GenBank/DDBJ databases">
        <title>The Genome Sequence of Capronia coronata CBS 617.96.</title>
        <authorList>
            <consortium name="The Broad Institute Genomics Platform"/>
            <person name="Cuomo C."/>
            <person name="de Hoog S."/>
            <person name="Gorbushina A."/>
            <person name="Walker B."/>
            <person name="Young S.K."/>
            <person name="Zeng Q."/>
            <person name="Gargeya S."/>
            <person name="Fitzgerald M."/>
            <person name="Haas B."/>
            <person name="Abouelleil A."/>
            <person name="Allen A.W."/>
            <person name="Alvarado L."/>
            <person name="Arachchi H.M."/>
            <person name="Berlin A.M."/>
            <person name="Chapman S.B."/>
            <person name="Gainer-Dewar J."/>
            <person name="Goldberg J."/>
            <person name="Griggs A."/>
            <person name="Gujja S."/>
            <person name="Hansen M."/>
            <person name="Howarth C."/>
            <person name="Imamovic A."/>
            <person name="Ireland A."/>
            <person name="Larimer J."/>
            <person name="McCowan C."/>
            <person name="Murphy C."/>
            <person name="Pearson M."/>
            <person name="Poon T.W."/>
            <person name="Priest M."/>
            <person name="Roberts A."/>
            <person name="Saif S."/>
            <person name="Shea T."/>
            <person name="Sisk P."/>
            <person name="Sykes S."/>
            <person name="Wortman J."/>
            <person name="Nusbaum C."/>
            <person name="Birren B."/>
        </authorList>
    </citation>
    <scope>NUCLEOTIDE SEQUENCE [LARGE SCALE GENOMIC DNA]</scope>
    <source>
        <strain evidence="4 5">CBS 617.96</strain>
    </source>
</reference>
<feature type="domain" description="L-tryptophan decarboxylase PsiD-like" evidence="3">
    <location>
        <begin position="46"/>
        <end position="183"/>
    </location>
</feature>
<gene>
    <name evidence="4" type="ORF">A1O1_03359</name>
</gene>
<dbReference type="PANTHER" id="PTHR10067:SF9">
    <property type="entry name" value="PHOSPHATIDYLSERINE DECARBOXYLASE FAMILY PROTEIN (AFU_ORTHOLOGUE AFUA_7G01730)"/>
    <property type="match status" value="1"/>
</dbReference>
<keyword evidence="5" id="KW-1185">Reference proteome</keyword>
<dbReference type="HOGENOM" id="CLU_033450_1_0_1"/>
<dbReference type="eggNOG" id="KOG2419">
    <property type="taxonomic scope" value="Eukaryota"/>
</dbReference>
<dbReference type="GO" id="GO:0006646">
    <property type="term" value="P:phosphatidylethanolamine biosynthetic process"/>
    <property type="evidence" value="ECO:0007669"/>
    <property type="project" value="TreeGrafter"/>
</dbReference>
<organism evidence="4 5">
    <name type="scientific">Capronia coronata CBS 617.96</name>
    <dbReference type="NCBI Taxonomy" id="1182541"/>
    <lineage>
        <taxon>Eukaryota</taxon>
        <taxon>Fungi</taxon>
        <taxon>Dikarya</taxon>
        <taxon>Ascomycota</taxon>
        <taxon>Pezizomycotina</taxon>
        <taxon>Eurotiomycetes</taxon>
        <taxon>Chaetothyriomycetidae</taxon>
        <taxon>Chaetothyriales</taxon>
        <taxon>Herpotrichiellaceae</taxon>
        <taxon>Capronia</taxon>
    </lineage>
</organism>
<evidence type="ECO:0000313" key="5">
    <source>
        <dbReference type="Proteomes" id="UP000019484"/>
    </source>
</evidence>
<dbReference type="GO" id="GO:0004609">
    <property type="term" value="F:phosphatidylserine decarboxylase activity"/>
    <property type="evidence" value="ECO:0007669"/>
    <property type="project" value="InterPro"/>
</dbReference>